<evidence type="ECO:0000256" key="1">
    <source>
        <dbReference type="SAM" id="Coils"/>
    </source>
</evidence>
<feature type="region of interest" description="Disordered" evidence="2">
    <location>
        <begin position="1"/>
        <end position="47"/>
    </location>
</feature>
<dbReference type="AlphaFoldDB" id="A0A2Z7D6L4"/>
<keyword evidence="1" id="KW-0175">Coiled coil</keyword>
<dbReference type="GO" id="GO:0003682">
    <property type="term" value="F:chromatin binding"/>
    <property type="evidence" value="ECO:0007669"/>
    <property type="project" value="TreeGrafter"/>
</dbReference>
<dbReference type="GO" id="GO:0007076">
    <property type="term" value="P:mitotic chromosome condensation"/>
    <property type="evidence" value="ECO:0007669"/>
    <property type="project" value="TreeGrafter"/>
</dbReference>
<feature type="coiled-coil region" evidence="1">
    <location>
        <begin position="107"/>
        <end position="214"/>
    </location>
</feature>
<feature type="compositionally biased region" description="Basic and acidic residues" evidence="2">
    <location>
        <begin position="1"/>
        <end position="18"/>
    </location>
</feature>
<dbReference type="PANTHER" id="PTHR43941">
    <property type="entry name" value="STRUCTURAL MAINTENANCE OF CHROMOSOMES PROTEIN 2"/>
    <property type="match status" value="1"/>
</dbReference>
<keyword evidence="4" id="KW-1185">Reference proteome</keyword>
<evidence type="ECO:0000313" key="4">
    <source>
        <dbReference type="Proteomes" id="UP000250235"/>
    </source>
</evidence>
<sequence>MTDETKINGELSGPREVEISGDDSAKVSGLTVKASDLEQENDKVNRQNKEYKQQIEELEDSAKVLNDENDEFRKQVNKVEVENKALGSVFARAAELEGDVSRLQHDLVSAMSDLQETTAELSEMRSEMTGIKQREEEKDYKSEALEKERNLLVSKVENFEGVENSLRNELEGKEREIGYLKNRVKELETMVESSKNLEELKSDLEKTVEKMKVEITVLETCLDEKERMVGVTGTVKIKIDSFLFFLIKNHTVIYHFTVNLSQCSILHSQCSQTINIHKKAVNNTRKFTWFGYGCTGVSTQFNIPTVYKQRIKIHKFQYVQDTNTNFPESSRCTLRLISLMEENQGVLLFCFQISQFRSISLISN</sequence>
<reference evidence="3 4" key="1">
    <citation type="journal article" date="2015" name="Proc. Natl. Acad. Sci. U.S.A.">
        <title>The resurrection genome of Boea hygrometrica: A blueprint for survival of dehydration.</title>
        <authorList>
            <person name="Xiao L."/>
            <person name="Yang G."/>
            <person name="Zhang L."/>
            <person name="Yang X."/>
            <person name="Zhao S."/>
            <person name="Ji Z."/>
            <person name="Zhou Q."/>
            <person name="Hu M."/>
            <person name="Wang Y."/>
            <person name="Chen M."/>
            <person name="Xu Y."/>
            <person name="Jin H."/>
            <person name="Xiao X."/>
            <person name="Hu G."/>
            <person name="Bao F."/>
            <person name="Hu Y."/>
            <person name="Wan P."/>
            <person name="Li L."/>
            <person name="Deng X."/>
            <person name="Kuang T."/>
            <person name="Xiang C."/>
            <person name="Zhu J.K."/>
            <person name="Oliver M.J."/>
            <person name="He Y."/>
        </authorList>
    </citation>
    <scope>NUCLEOTIDE SEQUENCE [LARGE SCALE GENOMIC DNA]</scope>
    <source>
        <strain evidence="4">cv. XS01</strain>
    </source>
</reference>
<evidence type="ECO:0000313" key="3">
    <source>
        <dbReference type="EMBL" id="KZV52908.1"/>
    </source>
</evidence>
<gene>
    <name evidence="3" type="ORF">F511_31502</name>
</gene>
<dbReference type="EMBL" id="KQ990595">
    <property type="protein sequence ID" value="KZV52908.1"/>
    <property type="molecule type" value="Genomic_DNA"/>
</dbReference>
<protein>
    <submittedName>
        <fullName evidence="3">Girdin-like</fullName>
    </submittedName>
</protein>
<dbReference type="GO" id="GO:0000796">
    <property type="term" value="C:condensin complex"/>
    <property type="evidence" value="ECO:0007669"/>
    <property type="project" value="TreeGrafter"/>
</dbReference>
<dbReference type="PANTHER" id="PTHR43941:SF1">
    <property type="entry name" value="STRUCTURAL MAINTENANCE OF CHROMOSOMES PROTEIN 2"/>
    <property type="match status" value="1"/>
</dbReference>
<name>A0A2Z7D6L4_9LAMI</name>
<dbReference type="GO" id="GO:0000793">
    <property type="term" value="C:condensed chromosome"/>
    <property type="evidence" value="ECO:0007669"/>
    <property type="project" value="TreeGrafter"/>
</dbReference>
<proteinExistence type="predicted"/>
<evidence type="ECO:0000256" key="2">
    <source>
        <dbReference type="SAM" id="MobiDB-lite"/>
    </source>
</evidence>
<accession>A0A2Z7D6L4</accession>
<dbReference type="Proteomes" id="UP000250235">
    <property type="component" value="Unassembled WGS sequence"/>
</dbReference>
<dbReference type="SUPFAM" id="SSF90257">
    <property type="entry name" value="Myosin rod fragments"/>
    <property type="match status" value="1"/>
</dbReference>
<dbReference type="GO" id="GO:0000785">
    <property type="term" value="C:chromatin"/>
    <property type="evidence" value="ECO:0007669"/>
    <property type="project" value="TreeGrafter"/>
</dbReference>
<dbReference type="Gene3D" id="1.10.287.1490">
    <property type="match status" value="1"/>
</dbReference>
<organism evidence="3 4">
    <name type="scientific">Dorcoceras hygrometricum</name>
    <dbReference type="NCBI Taxonomy" id="472368"/>
    <lineage>
        <taxon>Eukaryota</taxon>
        <taxon>Viridiplantae</taxon>
        <taxon>Streptophyta</taxon>
        <taxon>Embryophyta</taxon>
        <taxon>Tracheophyta</taxon>
        <taxon>Spermatophyta</taxon>
        <taxon>Magnoliopsida</taxon>
        <taxon>eudicotyledons</taxon>
        <taxon>Gunneridae</taxon>
        <taxon>Pentapetalae</taxon>
        <taxon>asterids</taxon>
        <taxon>lamiids</taxon>
        <taxon>Lamiales</taxon>
        <taxon>Gesneriaceae</taxon>
        <taxon>Didymocarpoideae</taxon>
        <taxon>Trichosporeae</taxon>
        <taxon>Loxocarpinae</taxon>
        <taxon>Dorcoceras</taxon>
    </lineage>
</organism>
<dbReference type="OrthoDB" id="1939306at2759"/>